<dbReference type="PROSITE" id="PS50949">
    <property type="entry name" value="HTH_GNTR"/>
    <property type="match status" value="1"/>
</dbReference>
<proteinExistence type="predicted"/>
<dbReference type="RefSeq" id="WP_310547001.1">
    <property type="nucleotide sequence ID" value="NZ_JAVKGR010000001.1"/>
</dbReference>
<dbReference type="SUPFAM" id="SSF48008">
    <property type="entry name" value="GntR ligand-binding domain-like"/>
    <property type="match status" value="1"/>
</dbReference>
<dbReference type="EMBL" id="JAVKGR010000001">
    <property type="protein sequence ID" value="MDR8018008.1"/>
    <property type="molecule type" value="Genomic_DNA"/>
</dbReference>
<comment type="caution">
    <text evidence="5">The sequence shown here is derived from an EMBL/GenBank/DDBJ whole genome shotgun (WGS) entry which is preliminary data.</text>
</comment>
<gene>
    <name evidence="5" type="ORF">RIL96_00305</name>
</gene>
<dbReference type="InterPro" id="IPR000524">
    <property type="entry name" value="Tscrpt_reg_HTH_GntR"/>
</dbReference>
<protein>
    <submittedName>
        <fullName evidence="5">GntR family transcriptional regulator</fullName>
    </submittedName>
</protein>
<dbReference type="SMART" id="SM00895">
    <property type="entry name" value="FCD"/>
    <property type="match status" value="1"/>
</dbReference>
<dbReference type="InterPro" id="IPR036388">
    <property type="entry name" value="WH-like_DNA-bd_sf"/>
</dbReference>
<keyword evidence="6" id="KW-1185">Reference proteome</keyword>
<name>A0ABU2DNJ2_9MICC</name>
<sequence>MTPPSWTKTGYAYEQVRRRVMTGELHAGQPLPLTQLAEEFGISMTPMREALRRLEAEGLVVIDTHKNARVTSLSAQEATHLFELREKLDPMASKLAAVRRTQDDVVSIQQALRNMRPLQDEKDLDALVSHREFHRAVYRASHNPLLIHTLEGLWDKADRYRQVGIAARRDDDADRNRVHREHEEIAEAVIGGEPDAAESWMLTHVRRSLGRRAIDVLASSH</sequence>
<dbReference type="CDD" id="cd07377">
    <property type="entry name" value="WHTH_GntR"/>
    <property type="match status" value="1"/>
</dbReference>
<keyword evidence="2" id="KW-0238">DNA-binding</keyword>
<dbReference type="PANTHER" id="PTHR43537:SF24">
    <property type="entry name" value="GLUCONATE OPERON TRANSCRIPTIONAL REPRESSOR"/>
    <property type="match status" value="1"/>
</dbReference>
<keyword evidence="3" id="KW-0804">Transcription</keyword>
<evidence type="ECO:0000256" key="1">
    <source>
        <dbReference type="ARBA" id="ARBA00023015"/>
    </source>
</evidence>
<dbReference type="Pfam" id="PF07729">
    <property type="entry name" value="FCD"/>
    <property type="match status" value="1"/>
</dbReference>
<reference evidence="5 6" key="1">
    <citation type="submission" date="2023-09" db="EMBL/GenBank/DDBJ databases">
        <title>Description of three actinobacteria isolated from air of manufacturing shop in a pharmaceutical factory.</title>
        <authorList>
            <person name="Zhang D.-F."/>
        </authorList>
    </citation>
    <scope>NUCLEOTIDE SEQUENCE [LARGE SCALE GENOMIC DNA]</scope>
    <source>
        <strain evidence="5 6">LY-0111</strain>
    </source>
</reference>
<evidence type="ECO:0000256" key="2">
    <source>
        <dbReference type="ARBA" id="ARBA00023125"/>
    </source>
</evidence>
<dbReference type="Gene3D" id="1.20.120.530">
    <property type="entry name" value="GntR ligand-binding domain-like"/>
    <property type="match status" value="1"/>
</dbReference>
<evidence type="ECO:0000259" key="4">
    <source>
        <dbReference type="PROSITE" id="PS50949"/>
    </source>
</evidence>
<dbReference type="Pfam" id="PF00392">
    <property type="entry name" value="GntR"/>
    <property type="match status" value="1"/>
</dbReference>
<evidence type="ECO:0000313" key="6">
    <source>
        <dbReference type="Proteomes" id="UP001251870"/>
    </source>
</evidence>
<dbReference type="Gene3D" id="1.10.10.10">
    <property type="entry name" value="Winged helix-like DNA-binding domain superfamily/Winged helix DNA-binding domain"/>
    <property type="match status" value="1"/>
</dbReference>
<evidence type="ECO:0000256" key="3">
    <source>
        <dbReference type="ARBA" id="ARBA00023163"/>
    </source>
</evidence>
<evidence type="ECO:0000313" key="5">
    <source>
        <dbReference type="EMBL" id="MDR8018008.1"/>
    </source>
</evidence>
<dbReference type="SUPFAM" id="SSF46785">
    <property type="entry name" value="Winged helix' DNA-binding domain"/>
    <property type="match status" value="1"/>
</dbReference>
<keyword evidence="1" id="KW-0805">Transcription regulation</keyword>
<dbReference type="PANTHER" id="PTHR43537">
    <property type="entry name" value="TRANSCRIPTIONAL REGULATOR, GNTR FAMILY"/>
    <property type="match status" value="1"/>
</dbReference>
<organism evidence="5 6">
    <name type="scientific">Nesterenkonia aerolata</name>
    <dbReference type="NCBI Taxonomy" id="3074079"/>
    <lineage>
        <taxon>Bacteria</taxon>
        <taxon>Bacillati</taxon>
        <taxon>Actinomycetota</taxon>
        <taxon>Actinomycetes</taxon>
        <taxon>Micrococcales</taxon>
        <taxon>Micrococcaceae</taxon>
        <taxon>Nesterenkonia</taxon>
    </lineage>
</organism>
<accession>A0ABU2DNJ2</accession>
<dbReference type="Proteomes" id="UP001251870">
    <property type="component" value="Unassembled WGS sequence"/>
</dbReference>
<dbReference type="InterPro" id="IPR008920">
    <property type="entry name" value="TF_FadR/GntR_C"/>
</dbReference>
<feature type="domain" description="HTH gntR-type" evidence="4">
    <location>
        <begin position="6"/>
        <end position="73"/>
    </location>
</feature>
<dbReference type="SMART" id="SM00345">
    <property type="entry name" value="HTH_GNTR"/>
    <property type="match status" value="1"/>
</dbReference>
<dbReference type="InterPro" id="IPR011711">
    <property type="entry name" value="GntR_C"/>
</dbReference>
<dbReference type="InterPro" id="IPR036390">
    <property type="entry name" value="WH_DNA-bd_sf"/>
</dbReference>